<dbReference type="EMBL" id="GBXM01085811">
    <property type="protein sequence ID" value="JAH22766.1"/>
    <property type="molecule type" value="Transcribed_RNA"/>
</dbReference>
<sequence>MQASFMLGSPSLTFFGIKTQNLSLMQSLSCLGENKNKIYLSECSKLRHPNSCYSFAPCLVHCADYNTVSQPSNAAIASCA</sequence>
<accession>A0A0E9R0S7</accession>
<reference evidence="1" key="2">
    <citation type="journal article" date="2015" name="Fish Shellfish Immunol.">
        <title>Early steps in the European eel (Anguilla anguilla)-Vibrio vulnificus interaction in the gills: Role of the RtxA13 toxin.</title>
        <authorList>
            <person name="Callol A."/>
            <person name="Pajuelo D."/>
            <person name="Ebbesson L."/>
            <person name="Teles M."/>
            <person name="MacKenzie S."/>
            <person name="Amaro C."/>
        </authorList>
    </citation>
    <scope>NUCLEOTIDE SEQUENCE</scope>
</reference>
<proteinExistence type="predicted"/>
<dbReference type="AlphaFoldDB" id="A0A0E9R0S7"/>
<protein>
    <submittedName>
        <fullName evidence="1">Uncharacterized protein</fullName>
    </submittedName>
</protein>
<name>A0A0E9R0S7_ANGAN</name>
<evidence type="ECO:0000313" key="1">
    <source>
        <dbReference type="EMBL" id="JAH22766.1"/>
    </source>
</evidence>
<reference evidence="1" key="1">
    <citation type="submission" date="2014-11" db="EMBL/GenBank/DDBJ databases">
        <authorList>
            <person name="Amaro Gonzalez C."/>
        </authorList>
    </citation>
    <scope>NUCLEOTIDE SEQUENCE</scope>
</reference>
<organism evidence="1">
    <name type="scientific">Anguilla anguilla</name>
    <name type="common">European freshwater eel</name>
    <name type="synonym">Muraena anguilla</name>
    <dbReference type="NCBI Taxonomy" id="7936"/>
    <lineage>
        <taxon>Eukaryota</taxon>
        <taxon>Metazoa</taxon>
        <taxon>Chordata</taxon>
        <taxon>Craniata</taxon>
        <taxon>Vertebrata</taxon>
        <taxon>Euteleostomi</taxon>
        <taxon>Actinopterygii</taxon>
        <taxon>Neopterygii</taxon>
        <taxon>Teleostei</taxon>
        <taxon>Anguilliformes</taxon>
        <taxon>Anguillidae</taxon>
        <taxon>Anguilla</taxon>
    </lineage>
</organism>